<feature type="region of interest" description="Disordered" evidence="1">
    <location>
        <begin position="69"/>
        <end position="110"/>
    </location>
</feature>
<organism evidence="2">
    <name type="scientific">marine sediment metagenome</name>
    <dbReference type="NCBI Taxonomy" id="412755"/>
    <lineage>
        <taxon>unclassified sequences</taxon>
        <taxon>metagenomes</taxon>
        <taxon>ecological metagenomes</taxon>
    </lineage>
</organism>
<gene>
    <name evidence="2" type="ORF">S01H4_50222</name>
</gene>
<dbReference type="AlphaFoldDB" id="X1D2I1"/>
<evidence type="ECO:0000256" key="1">
    <source>
        <dbReference type="SAM" id="MobiDB-lite"/>
    </source>
</evidence>
<accession>X1D2I1</accession>
<sequence>TVDDAALSFTPSDAKYVVDWPNEADIASYTALNFAPADPIYYEYLVTEQDGTGDCGHQADETDTYVFTANGDLDGDTQPSPSRSPSARKEIEPKSSLPLRSQPCRLGVKL</sequence>
<proteinExistence type="predicted"/>
<reference evidence="2" key="1">
    <citation type="journal article" date="2014" name="Front. Microbiol.">
        <title>High frequency of phylogenetically diverse reductive dehalogenase-homologous genes in deep subseafloor sedimentary metagenomes.</title>
        <authorList>
            <person name="Kawai M."/>
            <person name="Futagami T."/>
            <person name="Toyoda A."/>
            <person name="Takaki Y."/>
            <person name="Nishi S."/>
            <person name="Hori S."/>
            <person name="Arai W."/>
            <person name="Tsubouchi T."/>
            <person name="Morono Y."/>
            <person name="Uchiyama I."/>
            <person name="Ito T."/>
            <person name="Fujiyama A."/>
            <person name="Inagaki F."/>
            <person name="Takami H."/>
        </authorList>
    </citation>
    <scope>NUCLEOTIDE SEQUENCE</scope>
    <source>
        <strain evidence="2">Expedition CK06-06</strain>
    </source>
</reference>
<dbReference type="EMBL" id="BART01028494">
    <property type="protein sequence ID" value="GAG90711.1"/>
    <property type="molecule type" value="Genomic_DNA"/>
</dbReference>
<feature type="non-terminal residue" evidence="2">
    <location>
        <position position="1"/>
    </location>
</feature>
<name>X1D2I1_9ZZZZ</name>
<comment type="caution">
    <text evidence="2">The sequence shown here is derived from an EMBL/GenBank/DDBJ whole genome shotgun (WGS) entry which is preliminary data.</text>
</comment>
<protein>
    <submittedName>
        <fullName evidence="2">Uncharacterized protein</fullName>
    </submittedName>
</protein>
<evidence type="ECO:0000313" key="2">
    <source>
        <dbReference type="EMBL" id="GAG90711.1"/>
    </source>
</evidence>